<protein>
    <submittedName>
        <fullName evidence="2">Uncharacterized protein</fullName>
    </submittedName>
</protein>
<feature type="compositionally biased region" description="Basic and acidic residues" evidence="1">
    <location>
        <begin position="21"/>
        <end position="30"/>
    </location>
</feature>
<dbReference type="KEGG" id="ami:Amir_5021"/>
<dbReference type="EMBL" id="CP001630">
    <property type="protein sequence ID" value="ACU38844.1"/>
    <property type="molecule type" value="Genomic_DNA"/>
</dbReference>
<dbReference type="Proteomes" id="UP000002213">
    <property type="component" value="Chromosome"/>
</dbReference>
<sequence>MTRTGGPPGRGSFAHQGFCGLRREARERSGHATARFRPQEKLLARKVFTTAHRAAPPGPPLARLLGAFERDHPAARRRHTAQHRRNRSAPPRSPLRRSTTTPPRGGPGTTSGAAFGGYLKPWSTEVVRALSPWLASAPATSRAGGELITRTPDPERSCEVPHGQRDPHRVAREVAWGATPPQATEKSRGPVGPGSRSAVDGPRTARRPLRARRRVVSVASKRHCRKRAVTGCRTSPVTLSLCIDAAQGLARGVNHPSTGLNFPPHEMHG</sequence>
<keyword evidence="3" id="KW-1185">Reference proteome</keyword>
<proteinExistence type="predicted"/>
<feature type="region of interest" description="Disordered" evidence="1">
    <location>
        <begin position="1"/>
        <end position="116"/>
    </location>
</feature>
<accession>C6WS24</accession>
<gene>
    <name evidence="2" type="ordered locus">Amir_5021</name>
</gene>
<evidence type="ECO:0000313" key="3">
    <source>
        <dbReference type="Proteomes" id="UP000002213"/>
    </source>
</evidence>
<name>C6WS24_ACTMD</name>
<reference evidence="2 3" key="1">
    <citation type="journal article" date="2009" name="Stand. Genomic Sci.">
        <title>Complete genome sequence of Actinosynnema mirum type strain (101).</title>
        <authorList>
            <person name="Land M."/>
            <person name="Lapidus A."/>
            <person name="Mayilraj S."/>
            <person name="Chen F."/>
            <person name="Copeland A."/>
            <person name="Del Rio T.G."/>
            <person name="Nolan M."/>
            <person name="Lucas S."/>
            <person name="Tice H."/>
            <person name="Cheng J.F."/>
            <person name="Chertkov O."/>
            <person name="Bruce D."/>
            <person name="Goodwin L."/>
            <person name="Pitluck S."/>
            <person name="Rohde M."/>
            <person name="Goker M."/>
            <person name="Pati A."/>
            <person name="Ivanova N."/>
            <person name="Mavromatis K."/>
            <person name="Chen A."/>
            <person name="Palaniappan K."/>
            <person name="Hauser L."/>
            <person name="Chang Y.J."/>
            <person name="Jeffries C.C."/>
            <person name="Brettin T."/>
            <person name="Detter J.C."/>
            <person name="Han C."/>
            <person name="Chain P."/>
            <person name="Tindall B.J."/>
            <person name="Bristow J."/>
            <person name="Eisen J.A."/>
            <person name="Markowitz V."/>
            <person name="Hugenholtz P."/>
            <person name="Kyrpides N.C."/>
            <person name="Klenk H.P."/>
        </authorList>
    </citation>
    <scope>NUCLEOTIDE SEQUENCE [LARGE SCALE GENOMIC DNA]</scope>
    <source>
        <strain evidence="3">ATCC 29888 / DSM 43827 / JCM 3225 / NBRC 14064 / NCIMB 13271 / NRRL B-12336 / IMRU 3971 / 101</strain>
    </source>
</reference>
<dbReference type="HOGENOM" id="CLU_1033024_0_0_11"/>
<dbReference type="STRING" id="446462.Amir_5021"/>
<dbReference type="AlphaFoldDB" id="C6WS24"/>
<feature type="compositionally biased region" description="Basic and acidic residues" evidence="1">
    <location>
        <begin position="152"/>
        <end position="172"/>
    </location>
</feature>
<evidence type="ECO:0000313" key="2">
    <source>
        <dbReference type="EMBL" id="ACU38844.1"/>
    </source>
</evidence>
<organism evidence="2 3">
    <name type="scientific">Actinosynnema mirum (strain ATCC 29888 / DSM 43827 / JCM 3225 / NBRC 14064 / NCIMB 13271 / NRRL B-12336 / IMRU 3971 / 101)</name>
    <dbReference type="NCBI Taxonomy" id="446462"/>
    <lineage>
        <taxon>Bacteria</taxon>
        <taxon>Bacillati</taxon>
        <taxon>Actinomycetota</taxon>
        <taxon>Actinomycetes</taxon>
        <taxon>Pseudonocardiales</taxon>
        <taxon>Pseudonocardiaceae</taxon>
        <taxon>Actinosynnema</taxon>
    </lineage>
</organism>
<feature type="region of interest" description="Disordered" evidence="1">
    <location>
        <begin position="137"/>
        <end position="212"/>
    </location>
</feature>
<feature type="compositionally biased region" description="Basic residues" evidence="1">
    <location>
        <begin position="75"/>
        <end position="87"/>
    </location>
</feature>
<evidence type="ECO:0000256" key="1">
    <source>
        <dbReference type="SAM" id="MobiDB-lite"/>
    </source>
</evidence>